<dbReference type="PROSITE" id="PS50600">
    <property type="entry name" value="ULP_PROTEASE"/>
    <property type="match status" value="1"/>
</dbReference>
<evidence type="ECO:0000256" key="2">
    <source>
        <dbReference type="ARBA" id="ARBA00022670"/>
    </source>
</evidence>
<protein>
    <recommendedName>
        <fullName evidence="5">Ubiquitin-like protease family profile domain-containing protein</fullName>
    </recommendedName>
</protein>
<dbReference type="SUPFAM" id="SSF54001">
    <property type="entry name" value="Cysteine proteinases"/>
    <property type="match status" value="1"/>
</dbReference>
<sequence length="731" mass="83809">MARVLPKFAPHIECHTVNDIEHRIKSTLTKNQYNIFCNNSIFAVFMKKKSSVVQAQFGRCIMSLETKESTVNAIVIRAKGTNLHFSPREFAVVTGLNCISNKDDFVFDEDLPNRLIEDYFGGAKYIQKRELFAVFSEKLWGKDNDEDAVKFANLYFIHAFLLSAVDTIVIPRLHFDLVESGLYSDYPWGSVAFEELAKSLNRKLKPKGKFYMLHGMPLAIQIWLYECCSTVLRNVASRVDNQISRLLNWKTNAPRPRYESLMERMFNEADVKVSFKNIEPTQKEISCFRIPKKVGPAGTPKRTPPPRAGKKLSGRTPIFMLIQQKEKVASKKKDLNRSASKKSNLIQSPDSSFCSSGDEDDFVSKKVFHKFRNQNIKLVDDNICEAHISDSQFSFSDEVLRSINLDFIKSNLGVEDKSMDNEGAAEKILNPVESNMDNSKLNQQNQSPVHIHMALTEQRKDEQNFLDSQVTIPNELLPSLNHIDVCFYYLRKKSKYDSNTLYKYNTVDYNFMNIINSVLAVYRIDDDSLNAGGKKYHLNEYINRFRMHATVPWHTVDHIFIPINVKAKHHWVFAVISFNDRCIYVYDSLSSAGHDAGVLAEVEKLAKVIAICLVACKFYEKKGIDIATHPNYKSYDKMDLFDVYVVEDLPQQLSGSLDCGLYMVTYAECLTFGDIVSPVDFDPDLIRTRYASILWNYGLKKEEENAQSDDEAPMRPPREINLIEDTEVHEI</sequence>
<evidence type="ECO:0000256" key="3">
    <source>
        <dbReference type="ARBA" id="ARBA00022801"/>
    </source>
</evidence>
<feature type="compositionally biased region" description="Polar residues" evidence="4">
    <location>
        <begin position="337"/>
        <end position="355"/>
    </location>
</feature>
<keyword evidence="2" id="KW-0645">Protease</keyword>
<keyword evidence="3" id="KW-0378">Hydrolase</keyword>
<dbReference type="EMBL" id="MLFT02000008">
    <property type="protein sequence ID" value="PHT39940.1"/>
    <property type="molecule type" value="Genomic_DNA"/>
</dbReference>
<evidence type="ECO:0000256" key="1">
    <source>
        <dbReference type="ARBA" id="ARBA00005234"/>
    </source>
</evidence>
<accession>A0A2G2W3Y6</accession>
<dbReference type="GO" id="GO:0006508">
    <property type="term" value="P:proteolysis"/>
    <property type="evidence" value="ECO:0007669"/>
    <property type="project" value="UniProtKB-KW"/>
</dbReference>
<evidence type="ECO:0000256" key="4">
    <source>
        <dbReference type="SAM" id="MobiDB-lite"/>
    </source>
</evidence>
<dbReference type="OrthoDB" id="1194650at2759"/>
<proteinExistence type="inferred from homology"/>
<dbReference type="Pfam" id="PF02902">
    <property type="entry name" value="Peptidase_C48"/>
    <property type="match status" value="1"/>
</dbReference>
<dbReference type="Gene3D" id="3.40.395.10">
    <property type="entry name" value="Adenoviral Proteinase, Chain A"/>
    <property type="match status" value="1"/>
</dbReference>
<dbReference type="InterPro" id="IPR003653">
    <property type="entry name" value="Peptidase_C48_C"/>
</dbReference>
<evidence type="ECO:0000313" key="6">
    <source>
        <dbReference type="EMBL" id="PHT39940.1"/>
    </source>
</evidence>
<dbReference type="PANTHER" id="PTHR48474">
    <property type="entry name" value="DUF1985 DOMAIN-CONTAINING PROTEIN"/>
    <property type="match status" value="1"/>
</dbReference>
<keyword evidence="7" id="KW-1185">Reference proteome</keyword>
<name>A0A2G2W3Y6_CAPBA</name>
<dbReference type="Pfam" id="PF09331">
    <property type="entry name" value="DUF1985"/>
    <property type="match status" value="1"/>
</dbReference>
<dbReference type="AlphaFoldDB" id="A0A2G2W3Y6"/>
<evidence type="ECO:0000313" key="7">
    <source>
        <dbReference type="Proteomes" id="UP000224567"/>
    </source>
</evidence>
<reference evidence="6 7" key="1">
    <citation type="journal article" date="2017" name="Genome Biol.">
        <title>New reference genome sequences of hot pepper reveal the massive evolution of plant disease-resistance genes by retroduplication.</title>
        <authorList>
            <person name="Kim S."/>
            <person name="Park J."/>
            <person name="Yeom S.I."/>
            <person name="Kim Y.M."/>
            <person name="Seo E."/>
            <person name="Kim K.T."/>
            <person name="Kim M.S."/>
            <person name="Lee J.M."/>
            <person name="Cheong K."/>
            <person name="Shin H.S."/>
            <person name="Kim S.B."/>
            <person name="Han K."/>
            <person name="Lee J."/>
            <person name="Park M."/>
            <person name="Lee H.A."/>
            <person name="Lee H.Y."/>
            <person name="Lee Y."/>
            <person name="Oh S."/>
            <person name="Lee J.H."/>
            <person name="Choi E."/>
            <person name="Choi E."/>
            <person name="Lee S.E."/>
            <person name="Jeon J."/>
            <person name="Kim H."/>
            <person name="Choi G."/>
            <person name="Song H."/>
            <person name="Lee J."/>
            <person name="Lee S.C."/>
            <person name="Kwon J.K."/>
            <person name="Lee H.Y."/>
            <person name="Koo N."/>
            <person name="Hong Y."/>
            <person name="Kim R.W."/>
            <person name="Kang W.H."/>
            <person name="Huh J.H."/>
            <person name="Kang B.C."/>
            <person name="Yang T.J."/>
            <person name="Lee Y.H."/>
            <person name="Bennetzen J.L."/>
            <person name="Choi D."/>
        </authorList>
    </citation>
    <scope>NUCLEOTIDE SEQUENCE [LARGE SCALE GENOMIC DNA]</scope>
    <source>
        <strain evidence="7">cv. PBC81</strain>
    </source>
</reference>
<dbReference type="GO" id="GO:0008234">
    <property type="term" value="F:cysteine-type peptidase activity"/>
    <property type="evidence" value="ECO:0007669"/>
    <property type="project" value="InterPro"/>
</dbReference>
<dbReference type="InterPro" id="IPR015410">
    <property type="entry name" value="DUF1985"/>
</dbReference>
<comment type="caution">
    <text evidence="6">The sequence shown here is derived from an EMBL/GenBank/DDBJ whole genome shotgun (WGS) entry which is preliminary data.</text>
</comment>
<evidence type="ECO:0000259" key="5">
    <source>
        <dbReference type="PROSITE" id="PS50600"/>
    </source>
</evidence>
<dbReference type="InterPro" id="IPR038765">
    <property type="entry name" value="Papain-like_cys_pep_sf"/>
</dbReference>
<comment type="similarity">
    <text evidence="1">Belongs to the peptidase C48 family.</text>
</comment>
<dbReference type="Proteomes" id="UP000224567">
    <property type="component" value="Unassembled WGS sequence"/>
</dbReference>
<reference evidence="7" key="2">
    <citation type="journal article" date="2017" name="J. Anim. Genet.">
        <title>Multiple reference genome sequences of hot pepper reveal the massive evolution of plant disease resistance genes by retroduplication.</title>
        <authorList>
            <person name="Kim S."/>
            <person name="Park J."/>
            <person name="Yeom S.-I."/>
            <person name="Kim Y.-M."/>
            <person name="Seo E."/>
            <person name="Kim K.-T."/>
            <person name="Kim M.-S."/>
            <person name="Lee J.M."/>
            <person name="Cheong K."/>
            <person name="Shin H.-S."/>
            <person name="Kim S.-B."/>
            <person name="Han K."/>
            <person name="Lee J."/>
            <person name="Park M."/>
            <person name="Lee H.-A."/>
            <person name="Lee H.-Y."/>
            <person name="Lee Y."/>
            <person name="Oh S."/>
            <person name="Lee J.H."/>
            <person name="Choi E."/>
            <person name="Choi E."/>
            <person name="Lee S.E."/>
            <person name="Jeon J."/>
            <person name="Kim H."/>
            <person name="Choi G."/>
            <person name="Song H."/>
            <person name="Lee J."/>
            <person name="Lee S.-C."/>
            <person name="Kwon J.-K."/>
            <person name="Lee H.-Y."/>
            <person name="Koo N."/>
            <person name="Hong Y."/>
            <person name="Kim R.W."/>
            <person name="Kang W.-H."/>
            <person name="Huh J.H."/>
            <person name="Kang B.-C."/>
            <person name="Yang T.-J."/>
            <person name="Lee Y.-H."/>
            <person name="Bennetzen J.L."/>
            <person name="Choi D."/>
        </authorList>
    </citation>
    <scope>NUCLEOTIDE SEQUENCE [LARGE SCALE GENOMIC DNA]</scope>
    <source>
        <strain evidence="7">cv. PBC81</strain>
    </source>
</reference>
<organism evidence="6 7">
    <name type="scientific">Capsicum baccatum</name>
    <name type="common">Peruvian pepper</name>
    <dbReference type="NCBI Taxonomy" id="33114"/>
    <lineage>
        <taxon>Eukaryota</taxon>
        <taxon>Viridiplantae</taxon>
        <taxon>Streptophyta</taxon>
        <taxon>Embryophyta</taxon>
        <taxon>Tracheophyta</taxon>
        <taxon>Spermatophyta</taxon>
        <taxon>Magnoliopsida</taxon>
        <taxon>eudicotyledons</taxon>
        <taxon>Gunneridae</taxon>
        <taxon>Pentapetalae</taxon>
        <taxon>asterids</taxon>
        <taxon>lamiids</taxon>
        <taxon>Solanales</taxon>
        <taxon>Solanaceae</taxon>
        <taxon>Solanoideae</taxon>
        <taxon>Capsiceae</taxon>
        <taxon>Capsicum</taxon>
    </lineage>
</organism>
<dbReference type="PANTHER" id="PTHR48474:SF1">
    <property type="entry name" value="DUF1985 DOMAIN-CONTAINING PROTEIN"/>
    <property type="match status" value="1"/>
</dbReference>
<feature type="region of interest" description="Disordered" evidence="4">
    <location>
        <begin position="329"/>
        <end position="355"/>
    </location>
</feature>
<gene>
    <name evidence="6" type="ORF">CQW23_18794</name>
</gene>
<feature type="domain" description="Ubiquitin-like protease family profile" evidence="5">
    <location>
        <begin position="455"/>
        <end position="670"/>
    </location>
</feature>